<dbReference type="InterPro" id="IPR000835">
    <property type="entry name" value="HTH_MarR-typ"/>
</dbReference>
<dbReference type="GO" id="GO:0006950">
    <property type="term" value="P:response to stress"/>
    <property type="evidence" value="ECO:0007669"/>
    <property type="project" value="TreeGrafter"/>
</dbReference>
<feature type="domain" description="HTH marR-type" evidence="5">
    <location>
        <begin position="28"/>
        <end position="160"/>
    </location>
</feature>
<evidence type="ECO:0000256" key="4">
    <source>
        <dbReference type="SAM" id="MobiDB-lite"/>
    </source>
</evidence>
<dbReference type="PANTHER" id="PTHR33164">
    <property type="entry name" value="TRANSCRIPTIONAL REGULATOR, MARR FAMILY"/>
    <property type="match status" value="1"/>
</dbReference>
<dbReference type="InterPro" id="IPR036390">
    <property type="entry name" value="WH_DNA-bd_sf"/>
</dbReference>
<keyword evidence="3" id="KW-0804">Transcription</keyword>
<proteinExistence type="predicted"/>
<dbReference type="Proteomes" id="UP000284605">
    <property type="component" value="Unassembled WGS sequence"/>
</dbReference>
<sequence length="172" mass="19095">MFGPRGGTAAPNRKARRQVKPAHLPDPSFCNNAVLRRATRQMGQLYDDVLAPCGLRGPQFGLMVQSRFMQEPTMREMAQALVMDLSALGHSLKPLVRDGLVELVADPRDRRAKRVTLTRLGGEKLDEAMRLWRVAQDRFEAAFGVERAAELRATLAFVASPEFSEAFLGSTN</sequence>
<dbReference type="InterPro" id="IPR023187">
    <property type="entry name" value="Tscrpt_reg_MarR-type_CS"/>
</dbReference>
<dbReference type="PANTHER" id="PTHR33164:SF105">
    <property type="entry name" value="TRANSCRIPTIONAL REPRESSOR PROTEIN-RELATED"/>
    <property type="match status" value="1"/>
</dbReference>
<dbReference type="InterPro" id="IPR036388">
    <property type="entry name" value="WH-like_DNA-bd_sf"/>
</dbReference>
<dbReference type="OrthoDB" id="7359569at2"/>
<keyword evidence="2" id="KW-0238">DNA-binding</keyword>
<dbReference type="InterPro" id="IPR039422">
    <property type="entry name" value="MarR/SlyA-like"/>
</dbReference>
<evidence type="ECO:0000256" key="2">
    <source>
        <dbReference type="ARBA" id="ARBA00023125"/>
    </source>
</evidence>
<evidence type="ECO:0000256" key="3">
    <source>
        <dbReference type="ARBA" id="ARBA00023163"/>
    </source>
</evidence>
<dbReference type="SMART" id="SM00347">
    <property type="entry name" value="HTH_MARR"/>
    <property type="match status" value="1"/>
</dbReference>
<dbReference type="GO" id="GO:0003677">
    <property type="term" value="F:DNA binding"/>
    <property type="evidence" value="ECO:0007669"/>
    <property type="project" value="UniProtKB-KW"/>
</dbReference>
<evidence type="ECO:0000313" key="7">
    <source>
        <dbReference type="Proteomes" id="UP000284605"/>
    </source>
</evidence>
<feature type="region of interest" description="Disordered" evidence="4">
    <location>
        <begin position="1"/>
        <end position="23"/>
    </location>
</feature>
<keyword evidence="1" id="KW-0805">Transcription regulation</keyword>
<dbReference type="PROSITE" id="PS50995">
    <property type="entry name" value="HTH_MARR_2"/>
    <property type="match status" value="1"/>
</dbReference>
<evidence type="ECO:0000259" key="5">
    <source>
        <dbReference type="PROSITE" id="PS50995"/>
    </source>
</evidence>
<dbReference type="GO" id="GO:0003700">
    <property type="term" value="F:DNA-binding transcription factor activity"/>
    <property type="evidence" value="ECO:0007669"/>
    <property type="project" value="InterPro"/>
</dbReference>
<dbReference type="Gene3D" id="1.10.10.10">
    <property type="entry name" value="Winged helix-like DNA-binding domain superfamily/Winged helix DNA-binding domain"/>
    <property type="match status" value="1"/>
</dbReference>
<accession>A0A418WCJ2</accession>
<reference evidence="6 7" key="1">
    <citation type="submission" date="2018-09" db="EMBL/GenBank/DDBJ databases">
        <authorList>
            <person name="Zhu H."/>
        </authorList>
    </citation>
    <scope>NUCLEOTIDE SEQUENCE [LARGE SCALE GENOMIC DNA]</scope>
    <source>
        <strain evidence="6 7">K1W22B-8</strain>
    </source>
</reference>
<dbReference type="EMBL" id="QYUK01000011">
    <property type="protein sequence ID" value="RJF87753.1"/>
    <property type="molecule type" value="Genomic_DNA"/>
</dbReference>
<organism evidence="6 7">
    <name type="scientific">Oleomonas cavernae</name>
    <dbReference type="NCBI Taxonomy" id="2320859"/>
    <lineage>
        <taxon>Bacteria</taxon>
        <taxon>Pseudomonadati</taxon>
        <taxon>Pseudomonadota</taxon>
        <taxon>Alphaproteobacteria</taxon>
        <taxon>Acetobacterales</taxon>
        <taxon>Acetobacteraceae</taxon>
        <taxon>Oleomonas</taxon>
    </lineage>
</organism>
<evidence type="ECO:0000313" key="6">
    <source>
        <dbReference type="EMBL" id="RJF87753.1"/>
    </source>
</evidence>
<protein>
    <submittedName>
        <fullName evidence="6">MarR family transcriptional regulator</fullName>
    </submittedName>
</protein>
<gene>
    <name evidence="6" type="ORF">D3874_12565</name>
</gene>
<dbReference type="AlphaFoldDB" id="A0A418WCJ2"/>
<evidence type="ECO:0000256" key="1">
    <source>
        <dbReference type="ARBA" id="ARBA00023015"/>
    </source>
</evidence>
<dbReference type="SUPFAM" id="SSF46785">
    <property type="entry name" value="Winged helix' DNA-binding domain"/>
    <property type="match status" value="1"/>
</dbReference>
<name>A0A418WCJ2_9PROT</name>
<comment type="caution">
    <text evidence="6">The sequence shown here is derived from an EMBL/GenBank/DDBJ whole genome shotgun (WGS) entry which is preliminary data.</text>
</comment>
<dbReference type="PROSITE" id="PS01117">
    <property type="entry name" value="HTH_MARR_1"/>
    <property type="match status" value="1"/>
</dbReference>
<keyword evidence="7" id="KW-1185">Reference proteome</keyword>